<gene>
    <name evidence="2" type="ORF">SAMN04488494_2256</name>
    <name evidence="1" type="ORF">SAMN05216462_2711</name>
</gene>
<proteinExistence type="predicted"/>
<dbReference type="Proteomes" id="UP000184280">
    <property type="component" value="Unassembled WGS sequence"/>
</dbReference>
<dbReference type="Proteomes" id="UP000182257">
    <property type="component" value="Unassembled WGS sequence"/>
</dbReference>
<evidence type="ECO:0000313" key="1">
    <source>
        <dbReference type="EMBL" id="SEA82562.1"/>
    </source>
</evidence>
<organism evidence="2 4">
    <name type="scientific">Xylanibacter ruminicola</name>
    <name type="common">Prevotella ruminicola</name>
    <dbReference type="NCBI Taxonomy" id="839"/>
    <lineage>
        <taxon>Bacteria</taxon>
        <taxon>Pseudomonadati</taxon>
        <taxon>Bacteroidota</taxon>
        <taxon>Bacteroidia</taxon>
        <taxon>Bacteroidales</taxon>
        <taxon>Prevotellaceae</taxon>
        <taxon>Xylanibacter</taxon>
    </lineage>
</organism>
<dbReference type="RefSeq" id="WP_255327352.1">
    <property type="nucleotide sequence ID" value="NZ_CP071890.1"/>
</dbReference>
<reference evidence="2 4" key="2">
    <citation type="submission" date="2016-11" db="EMBL/GenBank/DDBJ databases">
        <authorList>
            <person name="Jaros S."/>
            <person name="Januszkiewicz K."/>
            <person name="Wedrychowicz H."/>
        </authorList>
    </citation>
    <scope>NUCLEOTIDE SEQUENCE [LARGE SCALE GENOMIC DNA]</scope>
    <source>
        <strain evidence="2 4">BPI-34</strain>
    </source>
</reference>
<dbReference type="AlphaFoldDB" id="A0A1M7K352"/>
<evidence type="ECO:0000313" key="4">
    <source>
        <dbReference type="Proteomes" id="UP000184280"/>
    </source>
</evidence>
<protein>
    <submittedName>
        <fullName evidence="2">Uncharacterized protein</fullName>
    </submittedName>
</protein>
<dbReference type="EMBL" id="FRCJ01000004">
    <property type="protein sequence ID" value="SHM59645.1"/>
    <property type="molecule type" value="Genomic_DNA"/>
</dbReference>
<evidence type="ECO:0000313" key="3">
    <source>
        <dbReference type="Proteomes" id="UP000182257"/>
    </source>
</evidence>
<evidence type="ECO:0000313" key="2">
    <source>
        <dbReference type="EMBL" id="SHM59645.1"/>
    </source>
</evidence>
<name>A0A1M7K352_XYLRU</name>
<sequence length="44" mass="5260">MKIFTPDDNMFSEKTYKPRKQTLDLIRLVAYTYRSNCNKTSNLN</sequence>
<accession>A0A1M7K352</accession>
<dbReference type="EMBL" id="FNRF01000005">
    <property type="protein sequence ID" value="SEA82562.1"/>
    <property type="molecule type" value="Genomic_DNA"/>
</dbReference>
<reference evidence="1 3" key="1">
    <citation type="submission" date="2016-10" db="EMBL/GenBank/DDBJ databases">
        <authorList>
            <person name="de Groot N.N."/>
        </authorList>
    </citation>
    <scope>NUCLEOTIDE SEQUENCE [LARGE SCALE GENOMIC DNA]</scope>
    <source>
        <strain evidence="1 3">D31d</strain>
    </source>
</reference>